<dbReference type="RefSeq" id="WP_167311762.1">
    <property type="nucleotide sequence ID" value="NZ_CAWPGR010000006.1"/>
</dbReference>
<comment type="caution">
    <text evidence="1">The sequence shown here is derived from an EMBL/GenBank/DDBJ whole genome shotgun (WGS) entry which is preliminary data.</text>
</comment>
<evidence type="ECO:0000313" key="2">
    <source>
        <dbReference type="Proteomes" id="UP000712947"/>
    </source>
</evidence>
<reference evidence="1" key="1">
    <citation type="submission" date="2020-03" db="EMBL/GenBank/DDBJ databases">
        <authorList>
            <person name="Kislichkina A."/>
            <person name="Dentovskaya S."/>
            <person name="Shaikhutdinov R."/>
            <person name="Ivanov S."/>
            <person name="Sizova A."/>
            <person name="Solomentsev V."/>
            <person name="Bogun A."/>
        </authorList>
    </citation>
    <scope>NUCLEOTIDE SEQUENCE</scope>
    <source>
        <strain evidence="1">SCPM-O-B-7610</strain>
    </source>
</reference>
<protein>
    <submittedName>
        <fullName evidence="1">Uncharacterized protein</fullName>
    </submittedName>
</protein>
<dbReference type="EMBL" id="JAASAI010000014">
    <property type="protein sequence ID" value="NIL23541.1"/>
    <property type="molecule type" value="Genomic_DNA"/>
</dbReference>
<proteinExistence type="predicted"/>
<gene>
    <name evidence="1" type="ORF">HB991_13610</name>
</gene>
<evidence type="ECO:0000313" key="1">
    <source>
        <dbReference type="EMBL" id="NIL23541.1"/>
    </source>
</evidence>
<organism evidence="1 2">
    <name type="scientific">Yersinia mollaretii</name>
    <dbReference type="NCBI Taxonomy" id="33060"/>
    <lineage>
        <taxon>Bacteria</taxon>
        <taxon>Pseudomonadati</taxon>
        <taxon>Pseudomonadota</taxon>
        <taxon>Gammaproteobacteria</taxon>
        <taxon>Enterobacterales</taxon>
        <taxon>Yersiniaceae</taxon>
        <taxon>Yersinia</taxon>
    </lineage>
</organism>
<dbReference type="Proteomes" id="UP000712947">
    <property type="component" value="Unassembled WGS sequence"/>
</dbReference>
<sequence>MKRKQQQAYDYPTSDAYSNEVHTAQGVRGLVSSSNIEKLLIALEADGHDISAPMIELKSLLNYVAHDRRLRSDLLAHAEYILEKLREGE</sequence>
<accession>A0AA44CMX1</accession>
<dbReference type="AlphaFoldDB" id="A0AA44CMX1"/>
<name>A0AA44CMX1_YERMO</name>